<dbReference type="InterPro" id="IPR003669">
    <property type="entry name" value="Thymidylate_synthase_ThyX"/>
</dbReference>
<dbReference type="GO" id="GO:0050660">
    <property type="term" value="F:flavin adenine dinucleotide binding"/>
    <property type="evidence" value="ECO:0007669"/>
    <property type="project" value="InterPro"/>
</dbReference>
<dbReference type="AlphaFoldDB" id="X1PUK7"/>
<dbReference type="Gene3D" id="3.30.1360.170">
    <property type="match status" value="1"/>
</dbReference>
<feature type="non-terminal residue" evidence="1">
    <location>
        <position position="77"/>
    </location>
</feature>
<dbReference type="GO" id="GO:0050797">
    <property type="term" value="F:thymidylate synthase (FAD) activity"/>
    <property type="evidence" value="ECO:0007669"/>
    <property type="project" value="InterPro"/>
</dbReference>
<dbReference type="GO" id="GO:0006231">
    <property type="term" value="P:dTMP biosynthetic process"/>
    <property type="evidence" value="ECO:0007669"/>
    <property type="project" value="InterPro"/>
</dbReference>
<evidence type="ECO:0000313" key="1">
    <source>
        <dbReference type="EMBL" id="GAI34544.1"/>
    </source>
</evidence>
<organism evidence="1">
    <name type="scientific">marine sediment metagenome</name>
    <dbReference type="NCBI Taxonomy" id="412755"/>
    <lineage>
        <taxon>unclassified sequences</taxon>
        <taxon>metagenomes</taxon>
        <taxon>ecological metagenomes</taxon>
    </lineage>
</organism>
<protein>
    <recommendedName>
        <fullName evidence="2">Thymidylate synthase (FAD)</fullName>
    </recommendedName>
</protein>
<proteinExistence type="predicted"/>
<gene>
    <name evidence="1" type="ORF">S06H3_43795</name>
</gene>
<comment type="caution">
    <text evidence="1">The sequence shown here is derived from an EMBL/GenBank/DDBJ whole genome shotgun (WGS) entry which is preliminary data.</text>
</comment>
<reference evidence="1" key="1">
    <citation type="journal article" date="2014" name="Front. Microbiol.">
        <title>High frequency of phylogenetically diverse reductive dehalogenase-homologous genes in deep subseafloor sedimentary metagenomes.</title>
        <authorList>
            <person name="Kawai M."/>
            <person name="Futagami T."/>
            <person name="Toyoda A."/>
            <person name="Takaki Y."/>
            <person name="Nishi S."/>
            <person name="Hori S."/>
            <person name="Arai W."/>
            <person name="Tsubouchi T."/>
            <person name="Morono Y."/>
            <person name="Uchiyama I."/>
            <person name="Ito T."/>
            <person name="Fujiyama A."/>
            <person name="Inagaki F."/>
            <person name="Takami H."/>
        </authorList>
    </citation>
    <scope>NUCLEOTIDE SEQUENCE</scope>
    <source>
        <strain evidence="1">Expedition CK06-06</strain>
    </source>
</reference>
<dbReference type="SUPFAM" id="SSF69796">
    <property type="entry name" value="Thymidylate synthase-complementing protein Thy1"/>
    <property type="match status" value="1"/>
</dbReference>
<dbReference type="EMBL" id="BARV01027190">
    <property type="protein sequence ID" value="GAI34544.1"/>
    <property type="molecule type" value="Genomic_DNA"/>
</dbReference>
<evidence type="ECO:0008006" key="2">
    <source>
        <dbReference type="Google" id="ProtNLM"/>
    </source>
</evidence>
<sequence>MTDKYDVEVRLLAITPDAEKLIETAGRLCWDTQDKTGTVPDRIQKWLDVGHESMIEHACATFYIRASRVLTHELVRH</sequence>
<dbReference type="InterPro" id="IPR036098">
    <property type="entry name" value="Thymidylate_synthase_ThyX_sf"/>
</dbReference>
<accession>X1PUK7</accession>
<dbReference type="Pfam" id="PF02511">
    <property type="entry name" value="Thy1"/>
    <property type="match status" value="1"/>
</dbReference>
<name>X1PUK7_9ZZZZ</name>